<reference evidence="4 5" key="1">
    <citation type="journal article" date="2017" name="Gigascience">
        <title>Draft genome of the honey bee ectoparasitic mite, Tropilaelaps mercedesae, is shaped by the parasitic life history.</title>
        <authorList>
            <person name="Dong X."/>
            <person name="Armstrong S.D."/>
            <person name="Xia D."/>
            <person name="Makepeace B.L."/>
            <person name="Darby A.C."/>
            <person name="Kadowaki T."/>
        </authorList>
    </citation>
    <scope>NUCLEOTIDE SEQUENCE [LARGE SCALE GENOMIC DNA]</scope>
    <source>
        <strain evidence="4">Wuxi-XJTLU</strain>
    </source>
</reference>
<keyword evidence="1 2" id="KW-1015">Disulfide bond</keyword>
<dbReference type="Gene3D" id="2.60.120.290">
    <property type="entry name" value="Spermadhesin, CUB domain"/>
    <property type="match status" value="1"/>
</dbReference>
<dbReference type="EMBL" id="MNPL01007913">
    <property type="protein sequence ID" value="OQR74481.1"/>
    <property type="molecule type" value="Genomic_DNA"/>
</dbReference>
<proteinExistence type="predicted"/>
<dbReference type="SUPFAM" id="SSF49854">
    <property type="entry name" value="Spermadhesin, CUB domain"/>
    <property type="match status" value="1"/>
</dbReference>
<evidence type="ECO:0000256" key="2">
    <source>
        <dbReference type="PROSITE-ProRule" id="PRU00124"/>
    </source>
</evidence>
<sequence>MLRKPNSLTEAHAKIYLDWREFQCRRPVALFFEDKLSPGIAHVGMATDGPANAGMRNSLSISALCVLCWFSASLLPGDAIAERNVYLNVSEFCGSDSNPIRQIEGAVLASNDEKNLYCVMTFQTSSILQKLALRFERLSLGCNDHVAIFFGDHAIGRSRMDVSCRHNVTAVGTLVSDTNFVTLKYTTDHYRQPNSGFILAMTAFTDAKHPCKQFKCWSPGKYCISTDLTCDGVNHCGDGSDEDESELCPESRWSQFIFISARSVQVTSSQPGDSKGLARKNRDGFGK</sequence>
<evidence type="ECO:0000313" key="5">
    <source>
        <dbReference type="Proteomes" id="UP000192247"/>
    </source>
</evidence>
<dbReference type="InterPro" id="IPR023415">
    <property type="entry name" value="LDLR_class-A_CS"/>
</dbReference>
<dbReference type="PANTHER" id="PTHR24652">
    <property type="entry name" value="LOW-DENSITY LIPOPROTEIN RECEPTOR CLASS A DOMAIN-CONTAINING PROTEIN 2"/>
    <property type="match status" value="1"/>
</dbReference>
<feature type="disulfide bond" evidence="2">
    <location>
        <begin position="211"/>
        <end position="223"/>
    </location>
</feature>
<dbReference type="Gene3D" id="4.10.400.10">
    <property type="entry name" value="Low-density Lipoprotein Receptor"/>
    <property type="match status" value="1"/>
</dbReference>
<dbReference type="Proteomes" id="UP000192247">
    <property type="component" value="Unassembled WGS sequence"/>
</dbReference>
<evidence type="ECO:0000256" key="1">
    <source>
        <dbReference type="ARBA" id="ARBA00023157"/>
    </source>
</evidence>
<comment type="caution">
    <text evidence="4">The sequence shown here is derived from an EMBL/GenBank/DDBJ whole genome shotgun (WGS) entry which is preliminary data.</text>
</comment>
<dbReference type="InParanoid" id="A0A1V9XLZ5"/>
<feature type="region of interest" description="Disordered" evidence="3">
    <location>
        <begin position="267"/>
        <end position="287"/>
    </location>
</feature>
<dbReference type="InterPro" id="IPR002172">
    <property type="entry name" value="LDrepeatLR_classA_rpt"/>
</dbReference>
<dbReference type="Pfam" id="PF00057">
    <property type="entry name" value="Ldl_recept_a"/>
    <property type="match status" value="1"/>
</dbReference>
<protein>
    <submittedName>
        <fullName evidence="4">Uncharacterized protein</fullName>
    </submittedName>
</protein>
<dbReference type="InterPro" id="IPR042333">
    <property type="entry name" value="LRAD2/Mig-13-like"/>
</dbReference>
<keyword evidence="5" id="KW-1185">Reference proteome</keyword>
<organism evidence="4 5">
    <name type="scientific">Tropilaelaps mercedesae</name>
    <dbReference type="NCBI Taxonomy" id="418985"/>
    <lineage>
        <taxon>Eukaryota</taxon>
        <taxon>Metazoa</taxon>
        <taxon>Ecdysozoa</taxon>
        <taxon>Arthropoda</taxon>
        <taxon>Chelicerata</taxon>
        <taxon>Arachnida</taxon>
        <taxon>Acari</taxon>
        <taxon>Parasitiformes</taxon>
        <taxon>Mesostigmata</taxon>
        <taxon>Gamasina</taxon>
        <taxon>Dermanyssoidea</taxon>
        <taxon>Laelapidae</taxon>
        <taxon>Tropilaelaps</taxon>
    </lineage>
</organism>
<evidence type="ECO:0000313" key="4">
    <source>
        <dbReference type="EMBL" id="OQR74481.1"/>
    </source>
</evidence>
<dbReference type="PANTHER" id="PTHR24652:SF69">
    <property type="entry name" value="CUB DOMAIN-CONTAINING PROTEIN"/>
    <property type="match status" value="1"/>
</dbReference>
<dbReference type="OrthoDB" id="6514358at2759"/>
<dbReference type="InterPro" id="IPR035914">
    <property type="entry name" value="Sperma_CUB_dom_sf"/>
</dbReference>
<dbReference type="SUPFAM" id="SSF57424">
    <property type="entry name" value="LDL receptor-like module"/>
    <property type="match status" value="1"/>
</dbReference>
<gene>
    <name evidence="4" type="ORF">BIW11_09040</name>
</gene>
<dbReference type="CDD" id="cd00112">
    <property type="entry name" value="LDLa"/>
    <property type="match status" value="1"/>
</dbReference>
<name>A0A1V9XLZ5_9ACAR</name>
<accession>A0A1V9XLZ5</accession>
<feature type="non-terminal residue" evidence="4">
    <location>
        <position position="287"/>
    </location>
</feature>
<dbReference type="SMART" id="SM00192">
    <property type="entry name" value="LDLa"/>
    <property type="match status" value="1"/>
</dbReference>
<dbReference type="PROSITE" id="PS50068">
    <property type="entry name" value="LDLRA_2"/>
    <property type="match status" value="1"/>
</dbReference>
<dbReference type="AlphaFoldDB" id="A0A1V9XLZ5"/>
<dbReference type="PROSITE" id="PS01209">
    <property type="entry name" value="LDLRA_1"/>
    <property type="match status" value="1"/>
</dbReference>
<comment type="caution">
    <text evidence="2">Lacks conserved residue(s) required for the propagation of feature annotation.</text>
</comment>
<dbReference type="InterPro" id="IPR036055">
    <property type="entry name" value="LDL_receptor-like_sf"/>
</dbReference>
<evidence type="ECO:0000256" key="3">
    <source>
        <dbReference type="SAM" id="MobiDB-lite"/>
    </source>
</evidence>